<evidence type="ECO:0000256" key="1">
    <source>
        <dbReference type="SAM" id="SignalP"/>
    </source>
</evidence>
<comment type="caution">
    <text evidence="2">The sequence shown here is derived from an EMBL/GenBank/DDBJ whole genome shotgun (WGS) entry which is preliminary data.</text>
</comment>
<evidence type="ECO:0000313" key="3">
    <source>
        <dbReference type="Proteomes" id="UP000648801"/>
    </source>
</evidence>
<dbReference type="AlphaFoldDB" id="A0A916RJ30"/>
<evidence type="ECO:0000313" key="2">
    <source>
        <dbReference type="EMBL" id="GGA58520.1"/>
    </source>
</evidence>
<feature type="chain" id="PRO_5037041993" description="Carboxypeptidase regulatory-like domain-containing protein" evidence="1">
    <location>
        <begin position="23"/>
        <end position="575"/>
    </location>
</feature>
<keyword evidence="1" id="KW-0732">Signal</keyword>
<dbReference type="SUPFAM" id="SSF49452">
    <property type="entry name" value="Starch-binding domain-like"/>
    <property type="match status" value="1"/>
</dbReference>
<dbReference type="InterPro" id="IPR013784">
    <property type="entry name" value="Carb-bd-like_fold"/>
</dbReference>
<dbReference type="Proteomes" id="UP000648801">
    <property type="component" value="Unassembled WGS sequence"/>
</dbReference>
<evidence type="ECO:0008006" key="4">
    <source>
        <dbReference type="Google" id="ProtNLM"/>
    </source>
</evidence>
<dbReference type="RefSeq" id="WP_188757949.1">
    <property type="nucleotide sequence ID" value="NZ_BMJB01000001.1"/>
</dbReference>
<organism evidence="2 3">
    <name type="scientific">Edaphobacter acidisoli</name>
    <dbReference type="NCBI Taxonomy" id="2040573"/>
    <lineage>
        <taxon>Bacteria</taxon>
        <taxon>Pseudomonadati</taxon>
        <taxon>Acidobacteriota</taxon>
        <taxon>Terriglobia</taxon>
        <taxon>Terriglobales</taxon>
        <taxon>Acidobacteriaceae</taxon>
        <taxon>Edaphobacter</taxon>
    </lineage>
</organism>
<gene>
    <name evidence="2" type="ORF">GCM10011507_07370</name>
</gene>
<dbReference type="GO" id="GO:0030246">
    <property type="term" value="F:carbohydrate binding"/>
    <property type="evidence" value="ECO:0007669"/>
    <property type="project" value="InterPro"/>
</dbReference>
<keyword evidence="3" id="KW-1185">Reference proteome</keyword>
<protein>
    <recommendedName>
        <fullName evidence="4">Carboxypeptidase regulatory-like domain-containing protein</fullName>
    </recommendedName>
</protein>
<accession>A0A916RJ30</accession>
<sequence>MMRRTCSSLLSAVLMAGIAVFAQTSTAASATPPQYRITGRLVSSADGLPVMHGHLVATFVSASSQNGQHSSIEVDADDQGRFNIQLPSAGMWNLTALGRGFVRNGYLGHEQFSSGVVLTAEHPATEITFALAPQAMVKGIVTDEAGEAVRNAQVSLVRVEQATPEGIGQSQRRIAQTDDRGVYEFDGLQPGEYRLCVTAQPWYAVAAGRGQQNSSDSPPLDPSLDVAYPVTWFPGSSDPDAAEALMLKGGDVREADFHLQPVPALHLLIDPPAETGDRRGARYFPVVQRVDGGNYFVQPVVRTNADGQIDVGGLTPGLYQVQLLGPGAPNLRASVQVATGGQTLSFNGALNEANVTIEIDGIPEDETGSLIASLIGANGRTFAITDGLRVSRFNRSRQMPARVAKPADGADKKRPPRMLNVPPGKYNVVLRTTRNNSDIYLAGITAKGAQVAGRQVTLPEGASTLTLHVVEGRAQLAGVVARGDKPSVGTLVMLVPATLDEPGAIQFVRRDESNTDGSFIMRDIIPGEYILIAVEDGWDINWKDKATLARYLGGGVAVSLAAKSNIAQNITAQRP</sequence>
<reference evidence="2" key="1">
    <citation type="journal article" date="2014" name="Int. J. Syst. Evol. Microbiol.">
        <title>Complete genome sequence of Corynebacterium casei LMG S-19264T (=DSM 44701T), isolated from a smear-ripened cheese.</title>
        <authorList>
            <consortium name="US DOE Joint Genome Institute (JGI-PGF)"/>
            <person name="Walter F."/>
            <person name="Albersmeier A."/>
            <person name="Kalinowski J."/>
            <person name="Ruckert C."/>
        </authorList>
    </citation>
    <scope>NUCLEOTIDE SEQUENCE</scope>
    <source>
        <strain evidence="2">CGMCC 1.15447</strain>
    </source>
</reference>
<dbReference type="Gene3D" id="2.60.40.10">
    <property type="entry name" value="Immunoglobulins"/>
    <property type="match status" value="1"/>
</dbReference>
<dbReference type="Pfam" id="PF13620">
    <property type="entry name" value="CarboxypepD_reg"/>
    <property type="match status" value="1"/>
</dbReference>
<name>A0A916RJ30_9BACT</name>
<reference evidence="2" key="2">
    <citation type="submission" date="2020-09" db="EMBL/GenBank/DDBJ databases">
        <authorList>
            <person name="Sun Q."/>
            <person name="Zhou Y."/>
        </authorList>
    </citation>
    <scope>NUCLEOTIDE SEQUENCE</scope>
    <source>
        <strain evidence="2">CGMCC 1.15447</strain>
    </source>
</reference>
<dbReference type="InterPro" id="IPR013783">
    <property type="entry name" value="Ig-like_fold"/>
</dbReference>
<proteinExistence type="predicted"/>
<feature type="signal peptide" evidence="1">
    <location>
        <begin position="1"/>
        <end position="22"/>
    </location>
</feature>
<dbReference type="EMBL" id="BMJB01000001">
    <property type="protein sequence ID" value="GGA58520.1"/>
    <property type="molecule type" value="Genomic_DNA"/>
</dbReference>